<dbReference type="OrthoDB" id="10025005at2759"/>
<dbReference type="PANTHER" id="PTHR14499">
    <property type="entry name" value="POTASSIUM CHANNEL TETRAMERIZATION DOMAIN-CONTAINING"/>
    <property type="match status" value="1"/>
</dbReference>
<dbReference type="AlphaFoldDB" id="A0A9N9N2H8"/>
<dbReference type="Gene3D" id="3.30.710.10">
    <property type="entry name" value="Potassium Channel Kv1.1, Chain A"/>
    <property type="match status" value="1"/>
</dbReference>
<dbReference type="SMART" id="SM00225">
    <property type="entry name" value="BTB"/>
    <property type="match status" value="1"/>
</dbReference>
<evidence type="ECO:0000313" key="3">
    <source>
        <dbReference type="Proteomes" id="UP000789405"/>
    </source>
</evidence>
<dbReference type="InterPro" id="IPR011333">
    <property type="entry name" value="SKP1/BTB/POZ_sf"/>
</dbReference>
<dbReference type="EMBL" id="CAJVPY010008636">
    <property type="protein sequence ID" value="CAG8698750.1"/>
    <property type="molecule type" value="Genomic_DNA"/>
</dbReference>
<dbReference type="Proteomes" id="UP000789405">
    <property type="component" value="Unassembled WGS sequence"/>
</dbReference>
<dbReference type="InterPro" id="IPR000210">
    <property type="entry name" value="BTB/POZ_dom"/>
</dbReference>
<keyword evidence="3" id="KW-1185">Reference proteome</keyword>
<dbReference type="Pfam" id="PF02214">
    <property type="entry name" value="BTB_2"/>
    <property type="match status" value="1"/>
</dbReference>
<reference evidence="2" key="1">
    <citation type="submission" date="2021-06" db="EMBL/GenBank/DDBJ databases">
        <authorList>
            <person name="Kallberg Y."/>
            <person name="Tangrot J."/>
            <person name="Rosling A."/>
        </authorList>
    </citation>
    <scope>NUCLEOTIDE SEQUENCE</scope>
    <source>
        <strain evidence="2">MA453B</strain>
    </source>
</reference>
<name>A0A9N9N2H8_9GLOM</name>
<dbReference type="SUPFAM" id="SSF54695">
    <property type="entry name" value="POZ domain"/>
    <property type="match status" value="1"/>
</dbReference>
<gene>
    <name evidence="2" type="ORF">DERYTH_LOCUS12849</name>
</gene>
<accession>A0A9N9N2H8</accession>
<protein>
    <submittedName>
        <fullName evidence="2">22753_t:CDS:1</fullName>
    </submittedName>
</protein>
<dbReference type="InterPro" id="IPR003131">
    <property type="entry name" value="T1-type_BTB"/>
</dbReference>
<feature type="domain" description="BTB" evidence="1">
    <location>
        <begin position="20"/>
        <end position="131"/>
    </location>
</feature>
<dbReference type="GO" id="GO:0051260">
    <property type="term" value="P:protein homooligomerization"/>
    <property type="evidence" value="ECO:0007669"/>
    <property type="project" value="InterPro"/>
</dbReference>
<proteinExistence type="predicted"/>
<evidence type="ECO:0000259" key="1">
    <source>
        <dbReference type="SMART" id="SM00225"/>
    </source>
</evidence>
<dbReference type="PANTHER" id="PTHR14499:SF136">
    <property type="entry name" value="GH08630P"/>
    <property type="match status" value="1"/>
</dbReference>
<sequence length="199" mass="23019">MTELLEHVKNTGIKNEIEDEVIILNVGGVKFETTRKTLIDHPETTLGKLFNPKDPESIKPIYPGGNEYFIDRNSHAFYCSLEYYRTGEILWNDDIKSKEFPVSKRAIDLEIEYFKIPISNNRITRNLHEGASIFDKFCDYMILFINEAMSRFAADVSVAYHRDGSNSSCSPFDNYENGGWHREFKNKDMGFVPMKKLLA</sequence>
<comment type="caution">
    <text evidence="2">The sequence shown here is derived from an EMBL/GenBank/DDBJ whole genome shotgun (WGS) entry which is preliminary data.</text>
</comment>
<organism evidence="2 3">
    <name type="scientific">Dentiscutata erythropus</name>
    <dbReference type="NCBI Taxonomy" id="1348616"/>
    <lineage>
        <taxon>Eukaryota</taxon>
        <taxon>Fungi</taxon>
        <taxon>Fungi incertae sedis</taxon>
        <taxon>Mucoromycota</taxon>
        <taxon>Glomeromycotina</taxon>
        <taxon>Glomeromycetes</taxon>
        <taxon>Diversisporales</taxon>
        <taxon>Gigasporaceae</taxon>
        <taxon>Dentiscutata</taxon>
    </lineage>
</organism>
<evidence type="ECO:0000313" key="2">
    <source>
        <dbReference type="EMBL" id="CAG8698750.1"/>
    </source>
</evidence>